<keyword evidence="3" id="KW-0677">Repeat</keyword>
<dbReference type="Pfam" id="PF23241">
    <property type="entry name" value="HAT_PRP39_C"/>
    <property type="match status" value="1"/>
</dbReference>
<reference evidence="8 9" key="1">
    <citation type="submission" date="2019-12" db="EMBL/GenBank/DDBJ databases">
        <authorList>
            <person name="Alioto T."/>
            <person name="Alioto T."/>
            <person name="Gomez Garrido J."/>
        </authorList>
    </citation>
    <scope>NUCLEOTIDE SEQUENCE [LARGE SCALE GENOMIC DNA]</scope>
</reference>
<comment type="subcellular location">
    <subcellularLocation>
        <location evidence="1">Nucleus</location>
    </subcellularLocation>
</comment>
<keyword evidence="5" id="KW-0539">Nucleus</keyword>
<feature type="region of interest" description="Disordered" evidence="7">
    <location>
        <begin position="1046"/>
        <end position="1098"/>
    </location>
</feature>
<feature type="compositionally biased region" description="Basic and acidic residues" evidence="7">
    <location>
        <begin position="826"/>
        <end position="836"/>
    </location>
</feature>
<feature type="compositionally biased region" description="Basic and acidic residues" evidence="7">
    <location>
        <begin position="668"/>
        <end position="682"/>
    </location>
</feature>
<dbReference type="FunFam" id="1.25.40.10:FF:000064">
    <property type="entry name" value="Putative pre-mrna-processing factor 39"/>
    <property type="match status" value="1"/>
</dbReference>
<feature type="compositionally biased region" description="Polar residues" evidence="7">
    <location>
        <begin position="804"/>
        <end position="825"/>
    </location>
</feature>
<gene>
    <name evidence="8" type="ORF">OLEA9_A053962</name>
</gene>
<evidence type="ECO:0000256" key="3">
    <source>
        <dbReference type="ARBA" id="ARBA00022737"/>
    </source>
</evidence>
<name>A0A8S0V7L7_OLEEU</name>
<feature type="region of interest" description="Disordered" evidence="7">
    <location>
        <begin position="668"/>
        <end position="697"/>
    </location>
</feature>
<dbReference type="FunFam" id="1.25.40.10:FF:000159">
    <property type="entry name" value="Tetratricopeptide repeat (TPR)-like superfamily protein"/>
    <property type="match status" value="1"/>
</dbReference>
<evidence type="ECO:0000256" key="1">
    <source>
        <dbReference type="ARBA" id="ARBA00004123"/>
    </source>
</evidence>
<dbReference type="EMBL" id="CACTIH010009310">
    <property type="protein sequence ID" value="CAA3029454.1"/>
    <property type="molecule type" value="Genomic_DNA"/>
</dbReference>
<dbReference type="Pfam" id="PF23240">
    <property type="entry name" value="HAT_PRP39_N"/>
    <property type="match status" value="1"/>
</dbReference>
<dbReference type="InterPro" id="IPR059164">
    <property type="entry name" value="HAT_PRP39_C"/>
</dbReference>
<dbReference type="GO" id="GO:0000395">
    <property type="term" value="P:mRNA 5'-splice site recognition"/>
    <property type="evidence" value="ECO:0007669"/>
    <property type="project" value="TreeGrafter"/>
</dbReference>
<dbReference type="OrthoDB" id="10265668at2759"/>
<feature type="region of interest" description="Disordered" evidence="7">
    <location>
        <begin position="804"/>
        <end position="862"/>
    </location>
</feature>
<dbReference type="PANTHER" id="PTHR17204">
    <property type="entry name" value="PRE-MRNA PROCESSING PROTEIN PRP39-RELATED"/>
    <property type="match status" value="1"/>
</dbReference>
<keyword evidence="4" id="KW-0508">mRNA splicing</keyword>
<sequence>MYTDSETLHVGSHTRTVEAPISSATGGNGFLSNQEKPQPSAREKLDEMIAGDSLDYNSWISLISDIEKASPNDIYTICVAYDYFLSKFPLCHWYWEKYAYQKVKLCGASEAVKIFECGVKAAECSVGLWVDYFKFGTSFFGDPSDVRRLFGRGLSCVGKDYFCHVLWDAYLKYEFNQEGWSFLAQSYIEALKFPTKKLHFYYDNFKKFVANLEEEMGYENSWSIDVEKESAATGASKKNKNEVSLIVKDLLDSSDRSIKCKALDRYKSVGNQFYQEARLLDEEIKTFETNIRRRYFQVTPLDDDELTNWHRYLDFIEKQEDLDWAVKLYERCLISCANYPEFWIRYVEFLESKMGRQLVISVLDRATQIFLKSVPEIHIFNARFKEQIGDADGARAALLLCDAKTDSGFIASVVNQANMEKRLGNLAAASSTYEKGLKIASEKQKLHILPTLYFHFSRLTFMITGSADAARDIIIRGIRHVPHCRFLLEELIKFSMTREGASQVNIVESIIVDAIAPGSDKSEGLNSKDREDISCLFLEFVDLCGTVNEVRKAWNRHVQLFPKCTRKRALCKKPISGSHLLNSAEERSQNFSLTGLGIDQASKTRSSDILIKLAEQEQVPVLPENNDVQPSPVLEDYSMQMDDDNNTKEKLQRPSTEVAVVSKEYASRDNDLAHSSKHHSGDHVPGSVESTLGLTCQPREDKRELMEVTAELVRPHELTHEVSKSLGPTGSVEALRGCSGSVNFQSELDPELQHHKQPVFLNDVSSNSQAKESQELIPMSCKEFEATKGTPACSRSPSQNFPIVNYSTSASPNSFQTVDSPQLPNESDKDISENHQNHTLAQVHPNPEVSSRTDENSHPRNHMVTAAGQSPLLSSPPVSVPYDQQNMLQSDLQSSRQPGQMLHDQATSQMLQYQYQQQQHFLQQQYQQQQPVPQVQQHYVQHPPYQLQSQQQQQQHAQLAHQHQYVQQMQQYYQQQMQQQYYQQNQQLAYQMHQQGYQHAAHGHELLLQQYQMYKQGYPPMQVQQGHHQMQEQNVHQNLPQTPQHENLQQRHQVTSEQNLTQSLSHHQQDQDVATPDFDGAPEPFELSLLQGQSPNLA</sequence>
<evidence type="ECO:0000313" key="8">
    <source>
        <dbReference type="EMBL" id="CAA3029454.1"/>
    </source>
</evidence>
<evidence type="ECO:0000256" key="6">
    <source>
        <dbReference type="ARBA" id="ARBA00038019"/>
    </source>
</evidence>
<dbReference type="GO" id="GO:0071004">
    <property type="term" value="C:U2-type prespliceosome"/>
    <property type="evidence" value="ECO:0007669"/>
    <property type="project" value="TreeGrafter"/>
</dbReference>
<comment type="caution">
    <text evidence="8">The sequence shown here is derived from an EMBL/GenBank/DDBJ whole genome shotgun (WGS) entry which is preliminary data.</text>
</comment>
<dbReference type="AlphaFoldDB" id="A0A8S0V7L7"/>
<dbReference type="Gene3D" id="1.25.40.10">
    <property type="entry name" value="Tetratricopeptide repeat domain"/>
    <property type="match status" value="2"/>
</dbReference>
<keyword evidence="2" id="KW-0507">mRNA processing</keyword>
<dbReference type="InterPro" id="IPR003107">
    <property type="entry name" value="HAT"/>
</dbReference>
<accession>A0A8S0V7L7</accession>
<dbReference type="GO" id="GO:0000243">
    <property type="term" value="C:commitment complex"/>
    <property type="evidence" value="ECO:0007669"/>
    <property type="project" value="TreeGrafter"/>
</dbReference>
<keyword evidence="9" id="KW-1185">Reference proteome</keyword>
<organism evidence="8 9">
    <name type="scientific">Olea europaea subsp. europaea</name>
    <dbReference type="NCBI Taxonomy" id="158383"/>
    <lineage>
        <taxon>Eukaryota</taxon>
        <taxon>Viridiplantae</taxon>
        <taxon>Streptophyta</taxon>
        <taxon>Embryophyta</taxon>
        <taxon>Tracheophyta</taxon>
        <taxon>Spermatophyta</taxon>
        <taxon>Magnoliopsida</taxon>
        <taxon>eudicotyledons</taxon>
        <taxon>Gunneridae</taxon>
        <taxon>Pentapetalae</taxon>
        <taxon>asterids</taxon>
        <taxon>lamiids</taxon>
        <taxon>Lamiales</taxon>
        <taxon>Oleaceae</taxon>
        <taxon>Oleeae</taxon>
        <taxon>Olea</taxon>
    </lineage>
</organism>
<proteinExistence type="inferred from homology"/>
<dbReference type="SMART" id="SM00386">
    <property type="entry name" value="HAT"/>
    <property type="match status" value="3"/>
</dbReference>
<evidence type="ECO:0000256" key="7">
    <source>
        <dbReference type="SAM" id="MobiDB-lite"/>
    </source>
</evidence>
<protein>
    <submittedName>
        <fullName evidence="8">mRNA processing</fullName>
    </submittedName>
</protein>
<feature type="compositionally biased region" description="Polar residues" evidence="7">
    <location>
        <begin position="1046"/>
        <end position="1066"/>
    </location>
</feature>
<dbReference type="PANTHER" id="PTHR17204:SF26">
    <property type="entry name" value="PRE-MRNA-PROCESSING FACTOR 39-2"/>
    <property type="match status" value="1"/>
</dbReference>
<dbReference type="GO" id="GO:0030627">
    <property type="term" value="F:pre-mRNA 5'-splice site binding"/>
    <property type="evidence" value="ECO:0007669"/>
    <property type="project" value="TreeGrafter"/>
</dbReference>
<dbReference type="GO" id="GO:0005685">
    <property type="term" value="C:U1 snRNP"/>
    <property type="evidence" value="ECO:0007669"/>
    <property type="project" value="TreeGrafter"/>
</dbReference>
<dbReference type="InterPro" id="IPR011990">
    <property type="entry name" value="TPR-like_helical_dom_sf"/>
</dbReference>
<evidence type="ECO:0000256" key="2">
    <source>
        <dbReference type="ARBA" id="ARBA00022664"/>
    </source>
</evidence>
<dbReference type="Proteomes" id="UP000594638">
    <property type="component" value="Unassembled WGS sequence"/>
</dbReference>
<evidence type="ECO:0000313" key="9">
    <source>
        <dbReference type="Proteomes" id="UP000594638"/>
    </source>
</evidence>
<evidence type="ECO:0000256" key="4">
    <source>
        <dbReference type="ARBA" id="ARBA00023187"/>
    </source>
</evidence>
<dbReference type="SUPFAM" id="SSF48452">
    <property type="entry name" value="TPR-like"/>
    <property type="match status" value="1"/>
</dbReference>
<evidence type="ECO:0000256" key="5">
    <source>
        <dbReference type="ARBA" id="ARBA00023242"/>
    </source>
</evidence>
<comment type="similarity">
    <text evidence="6">Belongs to the PRP39 family.</text>
</comment>
<dbReference type="Gramene" id="OE9A053962T1">
    <property type="protein sequence ID" value="OE9A053962C1"/>
    <property type="gene ID" value="OE9A053962"/>
</dbReference>